<evidence type="ECO:0000256" key="1">
    <source>
        <dbReference type="ARBA" id="ARBA00006576"/>
    </source>
</evidence>
<dbReference type="PATRIC" id="fig|1423744.4.peg.663"/>
<dbReference type="Gene3D" id="3.40.140.10">
    <property type="entry name" value="Cytidine Deaminase, domain 2"/>
    <property type="match status" value="1"/>
</dbReference>
<dbReference type="InterPro" id="IPR016192">
    <property type="entry name" value="APOBEC/CMP_deaminase_Zn-bd"/>
</dbReference>
<comment type="similarity">
    <text evidence="1">Belongs to the cytidine and deoxycytidylate deaminase family.</text>
</comment>
<name>A0A0R2DU20_9LACO</name>
<evidence type="ECO:0000313" key="6">
    <source>
        <dbReference type="EMBL" id="KRN03540.1"/>
    </source>
</evidence>
<dbReference type="CDD" id="cd01285">
    <property type="entry name" value="nucleoside_deaminase"/>
    <property type="match status" value="1"/>
</dbReference>
<dbReference type="GO" id="GO:0006152">
    <property type="term" value="P:purine nucleoside catabolic process"/>
    <property type="evidence" value="ECO:0007669"/>
    <property type="project" value="TreeGrafter"/>
</dbReference>
<dbReference type="RefSeq" id="WP_056974863.1">
    <property type="nucleotide sequence ID" value="NZ_AYZL01000020.1"/>
</dbReference>
<organism evidence="6 7">
    <name type="scientific">Holzapfeliella floricola DSM 23037 = JCM 16512</name>
    <dbReference type="NCBI Taxonomy" id="1423744"/>
    <lineage>
        <taxon>Bacteria</taxon>
        <taxon>Bacillati</taxon>
        <taxon>Bacillota</taxon>
        <taxon>Bacilli</taxon>
        <taxon>Lactobacillales</taxon>
        <taxon>Lactobacillaceae</taxon>
        <taxon>Holzapfeliella</taxon>
    </lineage>
</organism>
<protein>
    <submittedName>
        <fullName evidence="6">Guanine deaminase</fullName>
    </submittedName>
</protein>
<dbReference type="STRING" id="1423744.FC86_GL000645"/>
<dbReference type="SUPFAM" id="SSF53927">
    <property type="entry name" value="Cytidine deaminase-like"/>
    <property type="match status" value="1"/>
</dbReference>
<dbReference type="GO" id="GO:0047974">
    <property type="term" value="F:guanosine deaminase activity"/>
    <property type="evidence" value="ECO:0007669"/>
    <property type="project" value="TreeGrafter"/>
</dbReference>
<dbReference type="PROSITE" id="PS51747">
    <property type="entry name" value="CYT_DCMP_DEAMINASES_2"/>
    <property type="match status" value="1"/>
</dbReference>
<dbReference type="OrthoDB" id="9802676at2"/>
<dbReference type="PROSITE" id="PS00903">
    <property type="entry name" value="CYT_DCMP_DEAMINASES_1"/>
    <property type="match status" value="1"/>
</dbReference>
<dbReference type="Proteomes" id="UP000051378">
    <property type="component" value="Unassembled WGS sequence"/>
</dbReference>
<accession>A0A0R2DU20</accession>
<keyword evidence="4" id="KW-0862">Zinc</keyword>
<dbReference type="InterPro" id="IPR002125">
    <property type="entry name" value="CMP_dCMP_dom"/>
</dbReference>
<dbReference type="PANTHER" id="PTHR11079">
    <property type="entry name" value="CYTOSINE DEAMINASE FAMILY MEMBER"/>
    <property type="match status" value="1"/>
</dbReference>
<comment type="caution">
    <text evidence="6">The sequence shown here is derived from an EMBL/GenBank/DDBJ whole genome shotgun (WGS) entry which is preliminary data.</text>
</comment>
<dbReference type="AlphaFoldDB" id="A0A0R2DU20"/>
<dbReference type="InterPro" id="IPR016193">
    <property type="entry name" value="Cytidine_deaminase-like"/>
</dbReference>
<dbReference type="FunFam" id="3.40.140.10:FF:000011">
    <property type="entry name" value="tRNA-specific adenosine deaminase"/>
    <property type="match status" value="1"/>
</dbReference>
<evidence type="ECO:0000256" key="2">
    <source>
        <dbReference type="ARBA" id="ARBA00022723"/>
    </source>
</evidence>
<evidence type="ECO:0000256" key="4">
    <source>
        <dbReference type="ARBA" id="ARBA00022833"/>
    </source>
</evidence>
<evidence type="ECO:0000259" key="5">
    <source>
        <dbReference type="PROSITE" id="PS51747"/>
    </source>
</evidence>
<dbReference type="PANTHER" id="PTHR11079:SF161">
    <property type="entry name" value="CMP_DCMP-TYPE DEAMINASE DOMAIN-CONTAINING PROTEIN"/>
    <property type="match status" value="1"/>
</dbReference>
<evidence type="ECO:0000313" key="7">
    <source>
        <dbReference type="Proteomes" id="UP000051378"/>
    </source>
</evidence>
<sequence length="158" mass="17460">MSYNKKYMEIAAKEAHSNNQTNEGGPFGCVIVKDDKIVATGHNKVLVNNDPTAHGEVTAIRNAGQELGTFDLSGCELYTSSEPCPMCLSAIIWANIKTVYYGNTAVDAANIGFRDDYIYKFIEGGTTDKSVMDLQQHDRDLTIKSFEEFAADQDKTIY</sequence>
<dbReference type="GO" id="GO:0008270">
    <property type="term" value="F:zinc ion binding"/>
    <property type="evidence" value="ECO:0007669"/>
    <property type="project" value="InterPro"/>
</dbReference>
<feature type="domain" description="CMP/dCMP-type deaminase" evidence="5">
    <location>
        <begin position="2"/>
        <end position="116"/>
    </location>
</feature>
<gene>
    <name evidence="6" type="ORF">FC86_GL000645</name>
</gene>
<keyword evidence="3" id="KW-0378">Hydrolase</keyword>
<keyword evidence="2" id="KW-0479">Metal-binding</keyword>
<dbReference type="EMBL" id="AYZL01000020">
    <property type="protein sequence ID" value="KRN03540.1"/>
    <property type="molecule type" value="Genomic_DNA"/>
</dbReference>
<reference evidence="6 7" key="1">
    <citation type="journal article" date="2015" name="Genome Announc.">
        <title>Expanding the biotechnology potential of lactobacilli through comparative genomics of 213 strains and associated genera.</title>
        <authorList>
            <person name="Sun Z."/>
            <person name="Harris H.M."/>
            <person name="McCann A."/>
            <person name="Guo C."/>
            <person name="Argimon S."/>
            <person name="Zhang W."/>
            <person name="Yang X."/>
            <person name="Jeffery I.B."/>
            <person name="Cooney J.C."/>
            <person name="Kagawa T.F."/>
            <person name="Liu W."/>
            <person name="Song Y."/>
            <person name="Salvetti E."/>
            <person name="Wrobel A."/>
            <person name="Rasinkangas P."/>
            <person name="Parkhill J."/>
            <person name="Rea M.C."/>
            <person name="O'Sullivan O."/>
            <person name="Ritari J."/>
            <person name="Douillard F.P."/>
            <person name="Paul Ross R."/>
            <person name="Yang R."/>
            <person name="Briner A.E."/>
            <person name="Felis G.E."/>
            <person name="de Vos W.M."/>
            <person name="Barrangou R."/>
            <person name="Klaenhammer T.R."/>
            <person name="Caufield P.W."/>
            <person name="Cui Y."/>
            <person name="Zhang H."/>
            <person name="O'Toole P.W."/>
        </authorList>
    </citation>
    <scope>NUCLEOTIDE SEQUENCE [LARGE SCALE GENOMIC DNA]</scope>
    <source>
        <strain evidence="6 7">DSM 23037</strain>
    </source>
</reference>
<evidence type="ECO:0000256" key="3">
    <source>
        <dbReference type="ARBA" id="ARBA00022801"/>
    </source>
</evidence>
<proteinExistence type="inferred from homology"/>
<keyword evidence="7" id="KW-1185">Reference proteome</keyword>
<dbReference type="Pfam" id="PF00383">
    <property type="entry name" value="dCMP_cyt_deam_1"/>
    <property type="match status" value="1"/>
</dbReference>